<dbReference type="EMBL" id="KE345201">
    <property type="protein sequence ID" value="EXB95377.1"/>
    <property type="molecule type" value="Genomic_DNA"/>
</dbReference>
<keyword evidence="3" id="KW-1185">Reference proteome</keyword>
<sequence>MTISPKKLIKMARTWRKMAALSRRSRISFPRLITNTTNYDNVYAIIESCTTTSSSVVDKGHFVVYTTDERRFVMPLAYLKHNILRELFKMSEEEFGLSRDGPIMLPCDAMLMEYVVTLVRRGVPKDLKKALLRSMDNTCGCSFVSSSNFQQGVLNAGQQLLVCGC</sequence>
<dbReference type="PANTHER" id="PTHR31175">
    <property type="entry name" value="AUXIN-RESPONSIVE FAMILY PROTEIN"/>
    <property type="match status" value="1"/>
</dbReference>
<evidence type="ECO:0008006" key="4">
    <source>
        <dbReference type="Google" id="ProtNLM"/>
    </source>
</evidence>
<evidence type="ECO:0000256" key="1">
    <source>
        <dbReference type="ARBA" id="ARBA00006974"/>
    </source>
</evidence>
<dbReference type="GO" id="GO:0009733">
    <property type="term" value="P:response to auxin"/>
    <property type="evidence" value="ECO:0007669"/>
    <property type="project" value="InterPro"/>
</dbReference>
<name>W9RW75_9ROSA</name>
<evidence type="ECO:0000313" key="2">
    <source>
        <dbReference type="EMBL" id="EXB95377.1"/>
    </source>
</evidence>
<dbReference type="Proteomes" id="UP000030645">
    <property type="component" value="Unassembled WGS sequence"/>
</dbReference>
<comment type="similarity">
    <text evidence="1">Belongs to the ARG7 family.</text>
</comment>
<dbReference type="InterPro" id="IPR003676">
    <property type="entry name" value="SAUR_fam"/>
</dbReference>
<dbReference type="OrthoDB" id="1936278at2759"/>
<protein>
    <recommendedName>
        <fullName evidence="4">Auxin-induced protein 6B</fullName>
    </recommendedName>
</protein>
<dbReference type="AlphaFoldDB" id="W9RW75"/>
<proteinExistence type="inferred from homology"/>
<accession>W9RW75</accession>
<evidence type="ECO:0000313" key="3">
    <source>
        <dbReference type="Proteomes" id="UP000030645"/>
    </source>
</evidence>
<dbReference type="KEGG" id="mnt:21397493"/>
<dbReference type="STRING" id="981085.W9RW75"/>
<reference evidence="3" key="1">
    <citation type="submission" date="2013-01" db="EMBL/GenBank/DDBJ databases">
        <title>Draft Genome Sequence of a Mulberry Tree, Morus notabilis C.K. Schneid.</title>
        <authorList>
            <person name="He N."/>
            <person name="Zhao S."/>
        </authorList>
    </citation>
    <scope>NUCLEOTIDE SEQUENCE</scope>
</reference>
<gene>
    <name evidence="2" type="ORF">L484_014350</name>
</gene>
<dbReference type="eggNOG" id="ENOG502S4GQ">
    <property type="taxonomic scope" value="Eukaryota"/>
</dbReference>
<organism evidence="2 3">
    <name type="scientific">Morus notabilis</name>
    <dbReference type="NCBI Taxonomy" id="981085"/>
    <lineage>
        <taxon>Eukaryota</taxon>
        <taxon>Viridiplantae</taxon>
        <taxon>Streptophyta</taxon>
        <taxon>Embryophyta</taxon>
        <taxon>Tracheophyta</taxon>
        <taxon>Spermatophyta</taxon>
        <taxon>Magnoliopsida</taxon>
        <taxon>eudicotyledons</taxon>
        <taxon>Gunneridae</taxon>
        <taxon>Pentapetalae</taxon>
        <taxon>rosids</taxon>
        <taxon>fabids</taxon>
        <taxon>Rosales</taxon>
        <taxon>Moraceae</taxon>
        <taxon>Moreae</taxon>
        <taxon>Morus</taxon>
    </lineage>
</organism>
<dbReference type="Pfam" id="PF02519">
    <property type="entry name" value="Auxin_inducible"/>
    <property type="match status" value="1"/>
</dbReference>
<dbReference type="PANTHER" id="PTHR31175:SF82">
    <property type="entry name" value="AUXIN-RESPONSIVE PROTEIN SAUR65"/>
    <property type="match status" value="1"/>
</dbReference>